<keyword evidence="6" id="KW-0004">4Fe-4S</keyword>
<dbReference type="PANTHER" id="PTHR14464">
    <property type="entry name" value="EXONUCLEASE V"/>
    <property type="match status" value="1"/>
</dbReference>
<dbReference type="PANTHER" id="PTHR14464:SF4">
    <property type="entry name" value="EXONUCLEASE V"/>
    <property type="match status" value="1"/>
</dbReference>
<evidence type="ECO:0000256" key="8">
    <source>
        <dbReference type="ARBA" id="ARBA00022801"/>
    </source>
</evidence>
<comment type="cofactor">
    <cofactor evidence="1">
        <name>Mg(2+)</name>
        <dbReference type="ChEBI" id="CHEBI:18420"/>
    </cofactor>
</comment>
<gene>
    <name evidence="15" type="primary">EXO5</name>
    <name evidence="15" type="ORF">FIM1_2059</name>
</gene>
<evidence type="ECO:0000256" key="11">
    <source>
        <dbReference type="ARBA" id="ARBA00023004"/>
    </source>
</evidence>
<evidence type="ECO:0000256" key="4">
    <source>
        <dbReference type="ARBA" id="ARBA00011245"/>
    </source>
</evidence>
<dbReference type="Proteomes" id="UP000422736">
    <property type="component" value="Chromosome 3"/>
</dbReference>
<sequence>MTILRLFRLYSVKRNTHLIATNLEPIKFNQDDKDAIQSILKLVPLNRETVKNNVVRSKSNREYIDRKISTVKSLFPSEPGSELLSMKPPDHLKNPFFDVYSKSTYDADGKVLVEGTDRLSVTKLLTKRWCELNQMYDIYSRKPIFEHIQLKIGKQEHEKLETAIHGIAPDVKVFMDTYEWELANDELHELADAWFQCINRLLTLFSNGEAREILCHGYLDSRTCKLIDGCAKDDKDILVSGVIDHIILFHVDSGKPKSLDPNLRESNNNDMYEILESLTKTVQRTTDLQIAVSDVKTRPTATVPRYASVVNASKLQVMYYRNFLETLGKDSKVTFDRLLINAERRGISVDEPINISNLIYFMEIDPSIRPDLEKIMNGEAIGFEPYDDSYLYTTENASNETSIYDLSQYSDLTIDETTLQRYGVFYQKWARPPTLRYLAARLAQLYQLVAQLLSDRLMIEYYKGSYNFHTERFKYDPEFLNQQCYNSARFWFGKRPVEPIPPTNHNLATHCKYCDYHDVCSWRANGINSFKQLGNDLQEISKV</sequence>
<dbReference type="EMBL" id="CP015056">
    <property type="protein sequence ID" value="QGN15369.1"/>
    <property type="molecule type" value="Genomic_DNA"/>
</dbReference>
<name>A0ABX6EUD4_KLUMA</name>
<proteinExistence type="inferred from homology"/>
<reference evidence="15 16" key="1">
    <citation type="submission" date="2016-03" db="EMBL/GenBank/DDBJ databases">
        <title>How can Kluyveromyces marxianus grow so fast - potential evolutionary course in Saccharomyces Complex revealed by comparative genomics.</title>
        <authorList>
            <person name="Mo W."/>
            <person name="Lu W."/>
            <person name="Yang X."/>
            <person name="Qi J."/>
            <person name="Lv H."/>
        </authorList>
    </citation>
    <scope>NUCLEOTIDE SEQUENCE [LARGE SCALE GENOMIC DNA]</scope>
    <source>
        <strain evidence="15 16">FIM1</strain>
    </source>
</reference>
<evidence type="ECO:0000256" key="9">
    <source>
        <dbReference type="ARBA" id="ARBA00022839"/>
    </source>
</evidence>
<evidence type="ECO:0000256" key="13">
    <source>
        <dbReference type="ARBA" id="ARBA00023125"/>
    </source>
</evidence>
<keyword evidence="8" id="KW-0378">Hydrolase</keyword>
<evidence type="ECO:0000256" key="6">
    <source>
        <dbReference type="ARBA" id="ARBA00022485"/>
    </source>
</evidence>
<reference evidence="15 16" key="2">
    <citation type="submission" date="2019-11" db="EMBL/GenBank/DDBJ databases">
        <authorList>
            <person name="Lu H."/>
        </authorList>
    </citation>
    <scope>NUCLEOTIDE SEQUENCE [LARGE SCALE GENOMIC DNA]</scope>
    <source>
        <strain evidence="15 16">FIM1</strain>
    </source>
</reference>
<evidence type="ECO:0000313" key="16">
    <source>
        <dbReference type="Proteomes" id="UP000422736"/>
    </source>
</evidence>
<evidence type="ECO:0000256" key="2">
    <source>
        <dbReference type="ARBA" id="ARBA00001966"/>
    </source>
</evidence>
<keyword evidence="9" id="KW-0269">Exonuclease</keyword>
<dbReference type="InterPro" id="IPR019190">
    <property type="entry name" value="EXOV"/>
</dbReference>
<evidence type="ECO:0000256" key="5">
    <source>
        <dbReference type="ARBA" id="ARBA00013561"/>
    </source>
</evidence>
<evidence type="ECO:0000313" key="15">
    <source>
        <dbReference type="EMBL" id="QGN15369.1"/>
    </source>
</evidence>
<comment type="similarity">
    <text evidence="3">Belongs to the EXO5 family.</text>
</comment>
<keyword evidence="7" id="KW-0540">Nuclease</keyword>
<evidence type="ECO:0000256" key="12">
    <source>
        <dbReference type="ARBA" id="ARBA00023014"/>
    </source>
</evidence>
<protein>
    <recommendedName>
        <fullName evidence="5">Exonuclease V, mitochondrial</fullName>
    </recommendedName>
    <alternativeName>
        <fullName evidence="14">Defects in morphology protein 1</fullName>
    </alternativeName>
</protein>
<keyword evidence="6" id="KW-0479">Metal-binding</keyword>
<keyword evidence="12" id="KW-0411">Iron-sulfur</keyword>
<keyword evidence="16" id="KW-1185">Reference proteome</keyword>
<keyword evidence="10" id="KW-0460">Magnesium</keyword>
<keyword evidence="11" id="KW-0408">Iron</keyword>
<dbReference type="Pfam" id="PF09810">
    <property type="entry name" value="Exo5"/>
    <property type="match status" value="1"/>
</dbReference>
<evidence type="ECO:0000256" key="10">
    <source>
        <dbReference type="ARBA" id="ARBA00022842"/>
    </source>
</evidence>
<keyword evidence="13" id="KW-0238">DNA-binding</keyword>
<evidence type="ECO:0000256" key="3">
    <source>
        <dbReference type="ARBA" id="ARBA00009797"/>
    </source>
</evidence>
<organism evidence="15 16">
    <name type="scientific">Kluyveromyces marxianus</name>
    <name type="common">Yeast</name>
    <name type="synonym">Candida kefyr</name>
    <dbReference type="NCBI Taxonomy" id="4911"/>
    <lineage>
        <taxon>Eukaryota</taxon>
        <taxon>Fungi</taxon>
        <taxon>Dikarya</taxon>
        <taxon>Ascomycota</taxon>
        <taxon>Saccharomycotina</taxon>
        <taxon>Saccharomycetes</taxon>
        <taxon>Saccharomycetales</taxon>
        <taxon>Saccharomycetaceae</taxon>
        <taxon>Kluyveromyces</taxon>
    </lineage>
</organism>
<evidence type="ECO:0000256" key="1">
    <source>
        <dbReference type="ARBA" id="ARBA00001946"/>
    </source>
</evidence>
<comment type="subunit">
    <text evidence="4">Monomer.</text>
</comment>
<evidence type="ECO:0000256" key="14">
    <source>
        <dbReference type="ARBA" id="ARBA00030412"/>
    </source>
</evidence>
<comment type="cofactor">
    <cofactor evidence="2">
        <name>[4Fe-4S] cluster</name>
        <dbReference type="ChEBI" id="CHEBI:49883"/>
    </cofactor>
</comment>
<evidence type="ECO:0000256" key="7">
    <source>
        <dbReference type="ARBA" id="ARBA00022722"/>
    </source>
</evidence>
<accession>A0ABX6EUD4</accession>